<dbReference type="GO" id="GO:0032469">
    <property type="term" value="P:endoplasmic reticulum calcium ion homeostasis"/>
    <property type="evidence" value="ECO:0007669"/>
    <property type="project" value="InterPro"/>
</dbReference>
<evidence type="ECO:0000256" key="5">
    <source>
        <dbReference type="SAM" id="Coils"/>
    </source>
</evidence>
<accession>A0AAD6CXW1</accession>
<dbReference type="GO" id="GO:0016020">
    <property type="term" value="C:membrane"/>
    <property type="evidence" value="ECO:0007669"/>
    <property type="project" value="UniProtKB-SubCell"/>
</dbReference>
<evidence type="ECO:0000256" key="4">
    <source>
        <dbReference type="ARBA" id="ARBA00023136"/>
    </source>
</evidence>
<comment type="caution">
    <text evidence="8">The sequence shown here is derived from an EMBL/GenBank/DDBJ whole genome shotgun (WGS) entry which is preliminary data.</text>
</comment>
<dbReference type="PANTHER" id="PTHR12883">
    <property type="entry name" value="ADIPOCYTE-SPECIFIC PROTEIN 4-RELATED"/>
    <property type="match status" value="1"/>
</dbReference>
<dbReference type="InterPro" id="IPR012879">
    <property type="entry name" value="CCDC47"/>
</dbReference>
<dbReference type="Proteomes" id="UP001220324">
    <property type="component" value="Unassembled WGS sequence"/>
</dbReference>
<feature type="transmembrane region" description="Helical" evidence="7">
    <location>
        <begin position="70"/>
        <end position="89"/>
    </location>
</feature>
<protein>
    <submittedName>
        <fullName evidence="8">Uncharacterized protein</fullName>
    </submittedName>
</protein>
<evidence type="ECO:0000256" key="6">
    <source>
        <dbReference type="SAM" id="MobiDB-lite"/>
    </source>
</evidence>
<evidence type="ECO:0000256" key="3">
    <source>
        <dbReference type="ARBA" id="ARBA00022989"/>
    </source>
</evidence>
<dbReference type="GO" id="GO:0005783">
    <property type="term" value="C:endoplasmic reticulum"/>
    <property type="evidence" value="ECO:0007669"/>
    <property type="project" value="InterPro"/>
</dbReference>
<feature type="coiled-coil region" evidence="5">
    <location>
        <begin position="360"/>
        <end position="400"/>
    </location>
</feature>
<comment type="subcellular location">
    <subcellularLocation>
        <location evidence="1">Membrane</location>
        <topology evidence="1">Single-pass membrane protein</topology>
    </subcellularLocation>
</comment>
<feature type="compositionally biased region" description="Basic and acidic residues" evidence="6">
    <location>
        <begin position="400"/>
        <end position="424"/>
    </location>
</feature>
<feature type="region of interest" description="Disordered" evidence="6">
    <location>
        <begin position="400"/>
        <end position="433"/>
    </location>
</feature>
<keyword evidence="3 7" id="KW-1133">Transmembrane helix</keyword>
<evidence type="ECO:0000256" key="7">
    <source>
        <dbReference type="SAM" id="Phobius"/>
    </source>
</evidence>
<name>A0AAD6CXW1_9EURO</name>
<keyword evidence="2 7" id="KW-0812">Transmembrane</keyword>
<dbReference type="EMBL" id="JAQIZZ010000005">
    <property type="protein sequence ID" value="KAJ5540760.1"/>
    <property type="molecule type" value="Genomic_DNA"/>
</dbReference>
<evidence type="ECO:0000313" key="9">
    <source>
        <dbReference type="Proteomes" id="UP001220324"/>
    </source>
</evidence>
<evidence type="ECO:0000256" key="1">
    <source>
        <dbReference type="ARBA" id="ARBA00004167"/>
    </source>
</evidence>
<keyword evidence="9" id="KW-1185">Reference proteome</keyword>
<dbReference type="Pfam" id="PF07946">
    <property type="entry name" value="CCDC47"/>
    <property type="match status" value="1"/>
</dbReference>
<gene>
    <name evidence="8" type="ORF">N7494_005836</name>
</gene>
<reference evidence="8 9" key="1">
    <citation type="journal article" date="2023" name="IMA Fungus">
        <title>Comparative genomic study of the Penicillium genus elucidates a diverse pangenome and 15 lateral gene transfer events.</title>
        <authorList>
            <person name="Petersen C."/>
            <person name="Sorensen T."/>
            <person name="Nielsen M.R."/>
            <person name="Sondergaard T.E."/>
            <person name="Sorensen J.L."/>
            <person name="Fitzpatrick D.A."/>
            <person name="Frisvad J.C."/>
            <person name="Nielsen K.L."/>
        </authorList>
    </citation>
    <scope>NUCLEOTIDE SEQUENCE [LARGE SCALE GENOMIC DNA]</scope>
    <source>
        <strain evidence="8 9">IBT 35679</strain>
    </source>
</reference>
<keyword evidence="4 7" id="KW-0472">Membrane</keyword>
<dbReference type="GO" id="GO:0005509">
    <property type="term" value="F:calcium ion binding"/>
    <property type="evidence" value="ECO:0007669"/>
    <property type="project" value="InterPro"/>
</dbReference>
<organism evidence="8 9">
    <name type="scientific">Penicillium frequentans</name>
    <dbReference type="NCBI Taxonomy" id="3151616"/>
    <lineage>
        <taxon>Eukaryota</taxon>
        <taxon>Fungi</taxon>
        <taxon>Dikarya</taxon>
        <taxon>Ascomycota</taxon>
        <taxon>Pezizomycotina</taxon>
        <taxon>Eurotiomycetes</taxon>
        <taxon>Eurotiomycetidae</taxon>
        <taxon>Eurotiales</taxon>
        <taxon>Aspergillaceae</taxon>
        <taxon>Penicillium</taxon>
    </lineage>
</organism>
<dbReference type="PANTHER" id="PTHR12883:SF0">
    <property type="entry name" value="PAT COMPLEX SUBUNIT CCDC47"/>
    <property type="match status" value="1"/>
</dbReference>
<evidence type="ECO:0000313" key="8">
    <source>
        <dbReference type="EMBL" id="KAJ5540760.1"/>
    </source>
</evidence>
<proteinExistence type="predicted"/>
<keyword evidence="5" id="KW-0175">Coiled coil</keyword>
<sequence length="433" mass="49605">MAGMLKNVFGSQPSGAGSDNDFADFVEAPNPSPASLIADSTTVAAANTHGAIAPYTAWYRIWERTSPKDFMQEAMILPFVVLLVLFHVWGTRKNRRKAREWAQAHVPSLQKEFAVVGFDGISRTNEDETITVELANPEKSLKEKSAHEFSTYATGRQNVAFLDISLKMPKRYNPITYLMEYAFSFFFESWEAPSEKYEALMYAFDGKEKDLVPVFAKDTPLKVNNSTYDGFIWAVVHKSHMRKFRTDRYDASITFSKDHPKLPSWVTVMSESAEITETLLTKELIQAIEQAGNDFEFLIVTDQPIDKPTKIDETVPKKRVQLSVNLSSAAGYAATVPLFNQFLRFGDKLVAAAHFRGEVMRKVRNVREDEIKKLRRVEEEEKAEERKLAAEKIKKEERERLLRGMTADEQRKYLDRESQKEQRRSSKRMTRKG</sequence>
<evidence type="ECO:0000256" key="2">
    <source>
        <dbReference type="ARBA" id="ARBA00022692"/>
    </source>
</evidence>
<dbReference type="AlphaFoldDB" id="A0AAD6CXW1"/>